<dbReference type="Proteomes" id="UP000260823">
    <property type="component" value="Unassembled WGS sequence"/>
</dbReference>
<sequence length="315" mass="36536">MKLTGKYQNIYKVLLCLALLFLLDRTVGWGLRYLYFKPKEGKYHDLTYALDSTRADLVIVGSSRATHSYVAQQIQDSLHISCYNAGMWGTRFLHQYATLQTIVHRYHPKIIIWDYWEGLVKNELTYQDVASLDPFYNTHEEIRKVIDFAKPSEKYKMLSRVYPYNSTLMYNLNKVVNAYKSDKKEASVKGFVPLKHTWTEPLTVSSYNGATMPIDSNCVRFYKAAIAFCKKENIKLIMIESPYYGKYLQRPNYDVLAEQIAHEQDIPFLDMTNKGTLLTAGNFSEPKHLNENGAHLFTAEVIKAIRKHTDEIIKQ</sequence>
<evidence type="ECO:0008006" key="3">
    <source>
        <dbReference type="Google" id="ProtNLM"/>
    </source>
</evidence>
<name>A0A3E2NVM4_9SPHI</name>
<dbReference type="InterPro" id="IPR036514">
    <property type="entry name" value="SGNH_hydro_sf"/>
</dbReference>
<dbReference type="AlphaFoldDB" id="A0A3E2NVM4"/>
<reference evidence="1 2" key="1">
    <citation type="submission" date="2018-08" db="EMBL/GenBank/DDBJ databases">
        <title>Mucilaginibacter terrae sp. nov., isolated from manganese diggings.</title>
        <authorList>
            <person name="Huang Y."/>
            <person name="Zhou Z."/>
        </authorList>
    </citation>
    <scope>NUCLEOTIDE SEQUENCE [LARGE SCALE GENOMIC DNA]</scope>
    <source>
        <strain evidence="1 2">ZH6</strain>
    </source>
</reference>
<gene>
    <name evidence="1" type="ORF">DYU05_05225</name>
</gene>
<dbReference type="OrthoDB" id="869432at2"/>
<dbReference type="SUPFAM" id="SSF52266">
    <property type="entry name" value="SGNH hydrolase"/>
    <property type="match status" value="1"/>
</dbReference>
<organism evidence="1 2">
    <name type="scientific">Mucilaginibacter terrenus</name>
    <dbReference type="NCBI Taxonomy" id="2482727"/>
    <lineage>
        <taxon>Bacteria</taxon>
        <taxon>Pseudomonadati</taxon>
        <taxon>Bacteroidota</taxon>
        <taxon>Sphingobacteriia</taxon>
        <taxon>Sphingobacteriales</taxon>
        <taxon>Sphingobacteriaceae</taxon>
        <taxon>Mucilaginibacter</taxon>
    </lineage>
</organism>
<evidence type="ECO:0000313" key="1">
    <source>
        <dbReference type="EMBL" id="RFZ85007.1"/>
    </source>
</evidence>
<comment type="caution">
    <text evidence="1">The sequence shown here is derived from an EMBL/GenBank/DDBJ whole genome shotgun (WGS) entry which is preliminary data.</text>
</comment>
<accession>A0A3E2NVM4</accession>
<keyword evidence="2" id="KW-1185">Reference proteome</keyword>
<dbReference type="Gene3D" id="3.40.50.1110">
    <property type="entry name" value="SGNH hydrolase"/>
    <property type="match status" value="1"/>
</dbReference>
<dbReference type="RefSeq" id="WP_117381908.1">
    <property type="nucleotide sequence ID" value="NZ_QWDE01000001.1"/>
</dbReference>
<proteinExistence type="predicted"/>
<protein>
    <recommendedName>
        <fullName evidence="3">SGNH/GDSL hydrolase family protein</fullName>
    </recommendedName>
</protein>
<dbReference type="GO" id="GO:0016788">
    <property type="term" value="F:hydrolase activity, acting on ester bonds"/>
    <property type="evidence" value="ECO:0007669"/>
    <property type="project" value="UniProtKB-ARBA"/>
</dbReference>
<evidence type="ECO:0000313" key="2">
    <source>
        <dbReference type="Proteomes" id="UP000260823"/>
    </source>
</evidence>
<dbReference type="EMBL" id="QWDE01000001">
    <property type="protein sequence ID" value="RFZ85007.1"/>
    <property type="molecule type" value="Genomic_DNA"/>
</dbReference>